<evidence type="ECO:0000256" key="2">
    <source>
        <dbReference type="ARBA" id="ARBA00022723"/>
    </source>
</evidence>
<reference evidence="7 8" key="1">
    <citation type="submission" date="2020-04" db="EMBL/GenBank/DDBJ databases">
        <title>Thalassotalea sp. M1531, isolated from the surface of marine red alga.</title>
        <authorList>
            <person name="Pang L."/>
            <person name="Lu D.-C."/>
        </authorList>
    </citation>
    <scope>NUCLEOTIDE SEQUENCE [LARGE SCALE GENOMIC DNA]</scope>
    <source>
        <strain evidence="7 8">M1531</strain>
    </source>
</reference>
<dbReference type="GO" id="GO:0000287">
    <property type="term" value="F:magnesium ion binding"/>
    <property type="evidence" value="ECO:0007669"/>
    <property type="project" value="TreeGrafter"/>
</dbReference>
<dbReference type="GO" id="GO:0006107">
    <property type="term" value="P:oxaloacetate metabolic process"/>
    <property type="evidence" value="ECO:0007669"/>
    <property type="project" value="TreeGrafter"/>
</dbReference>
<accession>A0A7Y0LE65</accession>
<dbReference type="Proteomes" id="UP000568664">
    <property type="component" value="Unassembled WGS sequence"/>
</dbReference>
<protein>
    <submittedName>
        <fullName evidence="7">CoA ester lyase</fullName>
    </submittedName>
</protein>
<feature type="binding site" evidence="5">
    <location>
        <position position="148"/>
    </location>
    <ligand>
        <name>Mg(2+)</name>
        <dbReference type="ChEBI" id="CHEBI:18420"/>
    </ligand>
</feature>
<dbReference type="InterPro" id="IPR040442">
    <property type="entry name" value="Pyrv_kinase-like_dom_sf"/>
</dbReference>
<dbReference type="Gene3D" id="3.20.20.60">
    <property type="entry name" value="Phosphoenolpyruvate-binding domains"/>
    <property type="match status" value="1"/>
</dbReference>
<evidence type="ECO:0000313" key="8">
    <source>
        <dbReference type="Proteomes" id="UP000568664"/>
    </source>
</evidence>
<evidence type="ECO:0000256" key="4">
    <source>
        <dbReference type="PIRSR" id="PIRSR015582-1"/>
    </source>
</evidence>
<evidence type="ECO:0000256" key="5">
    <source>
        <dbReference type="PIRSR" id="PIRSR015582-2"/>
    </source>
</evidence>
<keyword evidence="3 5" id="KW-0460">Magnesium</keyword>
<dbReference type="InterPro" id="IPR005000">
    <property type="entry name" value="Aldolase/citrate-lyase_domain"/>
</dbReference>
<feature type="binding site" evidence="4">
    <location>
        <position position="68"/>
    </location>
    <ligand>
        <name>substrate</name>
    </ligand>
</feature>
<dbReference type="EMBL" id="JABBXH010000003">
    <property type="protein sequence ID" value="NMP32026.1"/>
    <property type="molecule type" value="Genomic_DNA"/>
</dbReference>
<keyword evidence="8" id="KW-1185">Reference proteome</keyword>
<organism evidence="7 8">
    <name type="scientific">Thalassotalea algicola</name>
    <dbReference type="NCBI Taxonomy" id="2716224"/>
    <lineage>
        <taxon>Bacteria</taxon>
        <taxon>Pseudomonadati</taxon>
        <taxon>Pseudomonadota</taxon>
        <taxon>Gammaproteobacteria</taxon>
        <taxon>Alteromonadales</taxon>
        <taxon>Colwelliaceae</taxon>
        <taxon>Thalassotalea</taxon>
    </lineage>
</organism>
<dbReference type="PANTHER" id="PTHR32308:SF0">
    <property type="entry name" value="HPCH_HPAI ALDOLASE_CITRATE LYASE DOMAIN-CONTAINING PROTEIN"/>
    <property type="match status" value="1"/>
</dbReference>
<feature type="binding site" evidence="5">
    <location>
        <position position="121"/>
    </location>
    <ligand>
        <name>Mg(2+)</name>
        <dbReference type="ChEBI" id="CHEBI:18420"/>
    </ligand>
</feature>
<feature type="domain" description="HpcH/HpaI aldolase/citrate lyase" evidence="6">
    <location>
        <begin position="10"/>
        <end position="214"/>
    </location>
</feature>
<dbReference type="RefSeq" id="WP_169075350.1">
    <property type="nucleotide sequence ID" value="NZ_JABBXH010000003.1"/>
</dbReference>
<keyword evidence="2 5" id="KW-0479">Metal-binding</keyword>
<dbReference type="PANTHER" id="PTHR32308">
    <property type="entry name" value="LYASE BETA SUBUNIT, PUTATIVE (AFU_ORTHOLOGUE AFUA_4G13030)-RELATED"/>
    <property type="match status" value="1"/>
</dbReference>
<evidence type="ECO:0000256" key="3">
    <source>
        <dbReference type="ARBA" id="ARBA00022842"/>
    </source>
</evidence>
<dbReference type="GO" id="GO:0016829">
    <property type="term" value="F:lyase activity"/>
    <property type="evidence" value="ECO:0007669"/>
    <property type="project" value="UniProtKB-KW"/>
</dbReference>
<sequence>MSISPNKLIRSLLFVPGSKPDRFAKADAAGADLICIDLEDAVLPEDKDCARQAVVNYINDTNREVCVRINPIDSWLGQQDLVAIAKAKPAYIMLAKCGSAEQISMAAKACSPKTKLIGLIETIEGLEQAFQIATGSDKVAALMFGGADMSAELRCDFSYQPLLFARSQLVMAAAKAGVDVLDVPFVDIKNEAGLIEETNQIRLLGFTGKAAIHPIQVQAIHDGFTPTNEQLAYAESVMAAVDGPDAGVVVVNGRMVDRPIILASERVLALAQAAQHCS</sequence>
<dbReference type="AlphaFoldDB" id="A0A7Y0LE65"/>
<keyword evidence="7" id="KW-0456">Lyase</keyword>
<evidence type="ECO:0000256" key="1">
    <source>
        <dbReference type="ARBA" id="ARBA00001946"/>
    </source>
</evidence>
<gene>
    <name evidence="7" type="ORF">HII17_10645</name>
</gene>
<evidence type="ECO:0000313" key="7">
    <source>
        <dbReference type="EMBL" id="NMP32026.1"/>
    </source>
</evidence>
<dbReference type="InterPro" id="IPR011206">
    <property type="entry name" value="Citrate_lyase_beta/mcl1/mcl2"/>
</dbReference>
<name>A0A7Y0LE65_9GAMM</name>
<feature type="binding site" evidence="4">
    <location>
        <position position="121"/>
    </location>
    <ligand>
        <name>substrate</name>
    </ligand>
</feature>
<dbReference type="InterPro" id="IPR015813">
    <property type="entry name" value="Pyrv/PenolPyrv_kinase-like_dom"/>
</dbReference>
<evidence type="ECO:0000259" key="6">
    <source>
        <dbReference type="Pfam" id="PF03328"/>
    </source>
</evidence>
<dbReference type="PIRSF" id="PIRSF015582">
    <property type="entry name" value="Cit_lyase_B"/>
    <property type="match status" value="1"/>
</dbReference>
<dbReference type="Pfam" id="PF03328">
    <property type="entry name" value="HpcH_HpaI"/>
    <property type="match status" value="1"/>
</dbReference>
<proteinExistence type="predicted"/>
<dbReference type="SUPFAM" id="SSF51621">
    <property type="entry name" value="Phosphoenolpyruvate/pyruvate domain"/>
    <property type="match status" value="1"/>
</dbReference>
<comment type="caution">
    <text evidence="7">The sequence shown here is derived from an EMBL/GenBank/DDBJ whole genome shotgun (WGS) entry which is preliminary data.</text>
</comment>
<comment type="cofactor">
    <cofactor evidence="1">
        <name>Mg(2+)</name>
        <dbReference type="ChEBI" id="CHEBI:18420"/>
    </cofactor>
</comment>